<evidence type="ECO:0000313" key="1">
    <source>
        <dbReference type="EMBL" id="CZT04387.1"/>
    </source>
</evidence>
<evidence type="ECO:0008006" key="3">
    <source>
        <dbReference type="Google" id="ProtNLM"/>
    </source>
</evidence>
<reference evidence="2" key="1">
    <citation type="submission" date="2016-03" db="EMBL/GenBank/DDBJ databases">
        <authorList>
            <person name="Ploux O."/>
        </authorList>
    </citation>
    <scope>NUCLEOTIDE SEQUENCE [LARGE SCALE GENOMIC DNA]</scope>
    <source>
        <strain evidence="2">UK7</strain>
    </source>
</reference>
<evidence type="ECO:0000313" key="2">
    <source>
        <dbReference type="Proteomes" id="UP000178129"/>
    </source>
</evidence>
<accession>A0A1E1L1J7</accession>
<proteinExistence type="predicted"/>
<organism evidence="1 2">
    <name type="scientific">Rhynchosporium graminicola</name>
    <dbReference type="NCBI Taxonomy" id="2792576"/>
    <lineage>
        <taxon>Eukaryota</taxon>
        <taxon>Fungi</taxon>
        <taxon>Dikarya</taxon>
        <taxon>Ascomycota</taxon>
        <taxon>Pezizomycotina</taxon>
        <taxon>Leotiomycetes</taxon>
        <taxon>Helotiales</taxon>
        <taxon>Ploettnerulaceae</taxon>
        <taxon>Rhynchosporium</taxon>
    </lineage>
</organism>
<dbReference type="AlphaFoldDB" id="A0A1E1L1J7"/>
<dbReference type="InParanoid" id="A0A1E1L1J7"/>
<sequence>MWVPGEQDPKTPQYLAAKAFYLDLELQGIVSIQVLQALILLALYETGHAIFPSAAVSTEACVRCGQALGINWASKSSAKKPLFGSIGRSKIGVSRVGYPRDSSILEVPCPDIRLSSDTSAWDDGVMPPKNLTILQPRSNQDLGPFATMAKQHGY</sequence>
<gene>
    <name evidence="1" type="ORF">RCO7_10031</name>
</gene>
<comment type="caution">
    <text evidence="1">The sequence shown here is derived from an EMBL/GenBank/DDBJ whole genome shotgun (WGS) entry which is preliminary data.</text>
</comment>
<dbReference type="Proteomes" id="UP000178129">
    <property type="component" value="Unassembled WGS sequence"/>
</dbReference>
<protein>
    <recommendedName>
        <fullName evidence="3">Transcription factor domain-containing protein</fullName>
    </recommendedName>
</protein>
<name>A0A1E1L1J7_9HELO</name>
<dbReference type="EMBL" id="FJUW01000032">
    <property type="protein sequence ID" value="CZT04387.1"/>
    <property type="molecule type" value="Genomic_DNA"/>
</dbReference>
<keyword evidence="2" id="KW-1185">Reference proteome</keyword>
<dbReference type="CDD" id="cd12148">
    <property type="entry name" value="fungal_TF_MHR"/>
    <property type="match status" value="1"/>
</dbReference>